<dbReference type="InterPro" id="IPR010914">
    <property type="entry name" value="RsgA_GTPase_dom"/>
</dbReference>
<comment type="cofactor">
    <cofactor evidence="10">
        <name>Zn(2+)</name>
        <dbReference type="ChEBI" id="CHEBI:29105"/>
    </cofactor>
    <text evidence="10">Binds 1 zinc ion per subunit.</text>
</comment>
<evidence type="ECO:0000313" key="15">
    <source>
        <dbReference type="Proteomes" id="UP000811844"/>
    </source>
</evidence>
<organism evidence="14 15">
    <name type="scientific">Shewanella intestini</name>
    <dbReference type="NCBI Taxonomy" id="2017544"/>
    <lineage>
        <taxon>Bacteria</taxon>
        <taxon>Pseudomonadati</taxon>
        <taxon>Pseudomonadota</taxon>
        <taxon>Gammaproteobacteria</taxon>
        <taxon>Alteromonadales</taxon>
        <taxon>Shewanellaceae</taxon>
        <taxon>Shewanella</taxon>
    </lineage>
</organism>
<keyword evidence="8 10" id="KW-0694">RNA-binding</keyword>
<dbReference type="InterPro" id="IPR004881">
    <property type="entry name" value="Ribosome_biogen_GTPase_RsgA"/>
</dbReference>
<dbReference type="SUPFAM" id="SSF52540">
    <property type="entry name" value="P-loop containing nucleoside triphosphate hydrolases"/>
    <property type="match status" value="1"/>
</dbReference>
<protein>
    <recommendedName>
        <fullName evidence="10">Small ribosomal subunit biogenesis GTPase RsgA</fullName>
        <ecNumber evidence="10">3.6.1.-</ecNumber>
    </recommendedName>
</protein>
<dbReference type="InterPro" id="IPR027417">
    <property type="entry name" value="P-loop_NTPase"/>
</dbReference>
<keyword evidence="3 10" id="KW-0479">Metal-binding</keyword>
<keyword evidence="15" id="KW-1185">Reference proteome</keyword>
<evidence type="ECO:0000256" key="11">
    <source>
        <dbReference type="SAM" id="MobiDB-lite"/>
    </source>
</evidence>
<evidence type="ECO:0000259" key="13">
    <source>
        <dbReference type="PROSITE" id="PS51721"/>
    </source>
</evidence>
<evidence type="ECO:0000256" key="3">
    <source>
        <dbReference type="ARBA" id="ARBA00022723"/>
    </source>
</evidence>
<evidence type="ECO:0000256" key="5">
    <source>
        <dbReference type="ARBA" id="ARBA00022741"/>
    </source>
</evidence>
<evidence type="ECO:0000256" key="7">
    <source>
        <dbReference type="ARBA" id="ARBA00022833"/>
    </source>
</evidence>
<evidence type="ECO:0000256" key="4">
    <source>
        <dbReference type="ARBA" id="ARBA00022730"/>
    </source>
</evidence>
<gene>
    <name evidence="10 14" type="primary">rsgA</name>
    <name evidence="14" type="ORF">G3R48_16320</name>
</gene>
<feature type="binding site" evidence="10">
    <location>
        <begin position="192"/>
        <end position="200"/>
    </location>
    <ligand>
        <name>GTP</name>
        <dbReference type="ChEBI" id="CHEBI:37565"/>
    </ligand>
</feature>
<dbReference type="EMBL" id="JAAIKR010000022">
    <property type="protein sequence ID" value="MBR9729537.1"/>
    <property type="molecule type" value="Genomic_DNA"/>
</dbReference>
<dbReference type="Pfam" id="PF03193">
    <property type="entry name" value="RsgA_GTPase"/>
    <property type="match status" value="1"/>
</dbReference>
<keyword evidence="7 10" id="KW-0862">Zinc</keyword>
<accession>A0ABS5I699</accession>
<evidence type="ECO:0000256" key="8">
    <source>
        <dbReference type="ARBA" id="ARBA00022884"/>
    </source>
</evidence>
<keyword evidence="6 10" id="KW-0378">Hydrolase</keyword>
<comment type="similarity">
    <text evidence="10">Belongs to the TRAFAC class YlqF/YawG GTPase family. RsgA subfamily.</text>
</comment>
<dbReference type="PROSITE" id="PS50936">
    <property type="entry name" value="ENGC_GTPASE"/>
    <property type="match status" value="1"/>
</dbReference>
<feature type="domain" description="CP-type G" evidence="13">
    <location>
        <begin position="92"/>
        <end position="250"/>
    </location>
</feature>
<feature type="binding site" evidence="10">
    <location>
        <position position="286"/>
    </location>
    <ligand>
        <name>Zn(2+)</name>
        <dbReference type="ChEBI" id="CHEBI:29105"/>
    </ligand>
</feature>
<dbReference type="InterPro" id="IPR030378">
    <property type="entry name" value="G_CP_dom"/>
</dbReference>
<evidence type="ECO:0000256" key="10">
    <source>
        <dbReference type="HAMAP-Rule" id="MF_01820"/>
    </source>
</evidence>
<keyword evidence="5 10" id="KW-0547">Nucleotide-binding</keyword>
<comment type="subunit">
    <text evidence="10">Monomer. Associates with 30S ribosomal subunit, binds 16S rRNA.</text>
</comment>
<dbReference type="PANTHER" id="PTHR32120:SF10">
    <property type="entry name" value="SMALL RIBOSOMAL SUBUNIT BIOGENESIS GTPASE RSGA"/>
    <property type="match status" value="1"/>
</dbReference>
<feature type="domain" description="EngC GTPase" evidence="12">
    <location>
        <begin position="101"/>
        <end position="248"/>
    </location>
</feature>
<feature type="binding site" evidence="10">
    <location>
        <begin position="140"/>
        <end position="143"/>
    </location>
    <ligand>
        <name>GTP</name>
        <dbReference type="ChEBI" id="CHEBI:37565"/>
    </ligand>
</feature>
<feature type="binding site" evidence="10">
    <location>
        <position position="273"/>
    </location>
    <ligand>
        <name>Zn(2+)</name>
        <dbReference type="ChEBI" id="CHEBI:29105"/>
    </ligand>
</feature>
<keyword evidence="2 10" id="KW-0690">Ribosome biogenesis</keyword>
<reference evidence="14 15" key="1">
    <citation type="submission" date="2020-02" db="EMBL/GenBank/DDBJ databases">
        <title>Shewanella WXL01 sp. nov., a marine bacterium isolated from green algae in Luhuitou Fringing Reef (Northern South China Sea).</title>
        <authorList>
            <person name="Wang X."/>
        </authorList>
    </citation>
    <scope>NUCLEOTIDE SEQUENCE [LARGE SCALE GENOMIC DNA]</scope>
    <source>
        <strain evidence="14 15">MCCC 1A01895</strain>
    </source>
</reference>
<dbReference type="Gene3D" id="1.10.40.50">
    <property type="entry name" value="Probable gtpase engc, domain 3"/>
    <property type="match status" value="1"/>
</dbReference>
<dbReference type="CDD" id="cd01854">
    <property type="entry name" value="YjeQ_EngC"/>
    <property type="match status" value="1"/>
</dbReference>
<dbReference type="NCBIfam" id="TIGR00157">
    <property type="entry name" value="ribosome small subunit-dependent GTPase A"/>
    <property type="match status" value="1"/>
</dbReference>
<evidence type="ECO:0000313" key="14">
    <source>
        <dbReference type="EMBL" id="MBR9729537.1"/>
    </source>
</evidence>
<dbReference type="Gene3D" id="3.40.50.300">
    <property type="entry name" value="P-loop containing nucleotide triphosphate hydrolases"/>
    <property type="match status" value="1"/>
</dbReference>
<feature type="region of interest" description="Disordered" evidence="11">
    <location>
        <begin position="321"/>
        <end position="347"/>
    </location>
</feature>
<comment type="caution">
    <text evidence="14">The sequence shown here is derived from an EMBL/GenBank/DDBJ whole genome shotgun (WGS) entry which is preliminary data.</text>
</comment>
<dbReference type="Proteomes" id="UP000811844">
    <property type="component" value="Unassembled WGS sequence"/>
</dbReference>
<comment type="subcellular location">
    <subcellularLocation>
        <location evidence="10">Cytoplasm</location>
    </subcellularLocation>
</comment>
<evidence type="ECO:0000256" key="1">
    <source>
        <dbReference type="ARBA" id="ARBA00022490"/>
    </source>
</evidence>
<feature type="binding site" evidence="10">
    <location>
        <position position="280"/>
    </location>
    <ligand>
        <name>Zn(2+)</name>
        <dbReference type="ChEBI" id="CHEBI:29105"/>
    </ligand>
</feature>
<evidence type="ECO:0000256" key="6">
    <source>
        <dbReference type="ARBA" id="ARBA00022801"/>
    </source>
</evidence>
<dbReference type="HAMAP" id="MF_01820">
    <property type="entry name" value="GTPase_RsgA"/>
    <property type="match status" value="1"/>
</dbReference>
<dbReference type="RefSeq" id="WP_153666193.1">
    <property type="nucleotide sequence ID" value="NZ_JAAIKR010000022.1"/>
</dbReference>
<sequence>MSKTYSLTELGWRPFFQQQLTLAEWESGTLARVVTQHRNQLHLLSDSGELILSINANMPNICVGDWLLIDSQHRFVRLLERFTEFGRKASGSKLDLQLIAANLDTVFIVMSLNQDFKLSRLERYLTLVNETGAQAVVVLTKADLCDDPLSLQAEVQQLDPLLNVVSINALDNDCVSQLQCWCQVGKTLAVMGSSGVGKSTLLNTLQNQPLLNTGGIREDDSKGRHTTTARSLHVMDNGGLLMDTPGMRELQLTDVESGLSATFADIEALAQCCRFGDCSHHGEPGCAIEQALNRGELDHRRFNNYLKLGREQALNTASLAQRRAQDKTMSKMYRSVQGESRRRKKGL</sequence>
<evidence type="ECO:0000256" key="2">
    <source>
        <dbReference type="ARBA" id="ARBA00022517"/>
    </source>
</evidence>
<comment type="function">
    <text evidence="10">One of several proteins that assist in the late maturation steps of the functional core of the 30S ribosomal subunit. Helps release RbfA from mature subunits. May play a role in the assembly of ribosomal proteins into the subunit. Circularly permuted GTPase that catalyzes slow GTP hydrolysis, GTPase activity is stimulated by the 30S ribosomal subunit.</text>
</comment>
<name>A0ABS5I699_9GAMM</name>
<keyword evidence="9 10" id="KW-0342">GTP-binding</keyword>
<keyword evidence="1 10" id="KW-0963">Cytoplasm</keyword>
<dbReference type="PROSITE" id="PS51721">
    <property type="entry name" value="G_CP"/>
    <property type="match status" value="1"/>
</dbReference>
<proteinExistence type="inferred from homology"/>
<dbReference type="EC" id="3.6.1.-" evidence="10"/>
<evidence type="ECO:0000256" key="9">
    <source>
        <dbReference type="ARBA" id="ARBA00023134"/>
    </source>
</evidence>
<feature type="binding site" evidence="10">
    <location>
        <position position="278"/>
    </location>
    <ligand>
        <name>Zn(2+)</name>
        <dbReference type="ChEBI" id="CHEBI:29105"/>
    </ligand>
</feature>
<keyword evidence="4 10" id="KW-0699">rRNA-binding</keyword>
<dbReference type="PANTHER" id="PTHR32120">
    <property type="entry name" value="SMALL RIBOSOMAL SUBUNIT BIOGENESIS GTPASE RSGA"/>
    <property type="match status" value="1"/>
</dbReference>
<evidence type="ECO:0000259" key="12">
    <source>
        <dbReference type="PROSITE" id="PS50936"/>
    </source>
</evidence>